<dbReference type="RefSeq" id="WP_151140565.1">
    <property type="nucleotide sequence ID" value="NZ_WAGX01000002.1"/>
</dbReference>
<reference evidence="4 5" key="1">
    <citation type="submission" date="2019-09" db="EMBL/GenBank/DDBJ databases">
        <authorList>
            <person name="Valk L.C."/>
        </authorList>
    </citation>
    <scope>NUCLEOTIDE SEQUENCE [LARGE SCALE GENOMIC DNA]</scope>
    <source>
        <strain evidence="4">GalUA</strain>
    </source>
</reference>
<keyword evidence="5" id="KW-1185">Reference proteome</keyword>
<dbReference type="Proteomes" id="UP000461768">
    <property type="component" value="Unassembled WGS sequence"/>
</dbReference>
<dbReference type="Gene3D" id="1.10.357.10">
    <property type="entry name" value="Tetracycline Repressor, domain 2"/>
    <property type="match status" value="1"/>
</dbReference>
<dbReference type="AlphaFoldDB" id="A0A7V7QP21"/>
<accession>A0A7V7QP21</accession>
<dbReference type="GO" id="GO:0003677">
    <property type="term" value="F:DNA binding"/>
    <property type="evidence" value="ECO:0007669"/>
    <property type="project" value="UniProtKB-UniRule"/>
</dbReference>
<comment type="caution">
    <text evidence="4">The sequence shown here is derived from an EMBL/GenBank/DDBJ whole genome shotgun (WGS) entry which is preliminary data.</text>
</comment>
<name>A0A7V7QP21_9FIRM</name>
<evidence type="ECO:0000256" key="2">
    <source>
        <dbReference type="PROSITE-ProRule" id="PRU00335"/>
    </source>
</evidence>
<dbReference type="InterPro" id="IPR001647">
    <property type="entry name" value="HTH_TetR"/>
</dbReference>
<dbReference type="PANTHER" id="PTHR43479">
    <property type="entry name" value="ACREF/ENVCD OPERON REPRESSOR-RELATED"/>
    <property type="match status" value="1"/>
</dbReference>
<dbReference type="PANTHER" id="PTHR43479:SF7">
    <property type="entry name" value="TETR-FAMILY TRANSCRIPTIONAL REGULATOR"/>
    <property type="match status" value="1"/>
</dbReference>
<protein>
    <submittedName>
        <fullName evidence="4">TetR family transcriptional regulator</fullName>
    </submittedName>
</protein>
<dbReference type="PROSITE" id="PS50977">
    <property type="entry name" value="HTH_TETR_2"/>
    <property type="match status" value="1"/>
</dbReference>
<keyword evidence="1 2" id="KW-0238">DNA-binding</keyword>
<feature type="DNA-binding region" description="H-T-H motif" evidence="2">
    <location>
        <begin position="26"/>
        <end position="45"/>
    </location>
</feature>
<evidence type="ECO:0000313" key="4">
    <source>
        <dbReference type="EMBL" id="KAB1440974.1"/>
    </source>
</evidence>
<dbReference type="InterPro" id="IPR039532">
    <property type="entry name" value="TetR_C_Firmicutes"/>
</dbReference>
<reference evidence="4 5" key="2">
    <citation type="submission" date="2020-02" db="EMBL/GenBank/DDBJ databases">
        <title>Candidatus Galacturonibacter soehngenii shows hetero-acetogenic catabolism of galacturonic acid but lacks a canonical carbon monoxide dehydrogenase/acetyl-CoA synthase complex.</title>
        <authorList>
            <person name="Diender M."/>
            <person name="Stouten G.R."/>
            <person name="Petersen J.F."/>
            <person name="Nielsen P.H."/>
            <person name="Dueholm M.S."/>
            <person name="Pronk J.T."/>
            <person name="Van Loosdrecht M.C.M."/>
        </authorList>
    </citation>
    <scope>NUCLEOTIDE SEQUENCE [LARGE SCALE GENOMIC DNA]</scope>
    <source>
        <strain evidence="4">GalUA</strain>
    </source>
</reference>
<dbReference type="SUPFAM" id="SSF46689">
    <property type="entry name" value="Homeodomain-like"/>
    <property type="match status" value="1"/>
</dbReference>
<sequence length="193" mass="22581">MSQITKRALEESLKKMLLKKPLNKITISDITSDCGMNRMTFYYHFKDIYDLVEWSCIEDAAKALDGNKTYDTWQQGFLQIFQAVLENKPFITNVYHSVNHEQVEGYLYTITYNLLIGVVEEQAKGLDVSDSDKRFIANFYKYAFVGLMLDWIKKDMREDPINIIDRLSTLINGDIKRALIKYSNTSYHNQIFD</sequence>
<gene>
    <name evidence="4" type="ORF">F7O84_00375</name>
</gene>
<dbReference type="EMBL" id="WAGX01000002">
    <property type="protein sequence ID" value="KAB1440974.1"/>
    <property type="molecule type" value="Genomic_DNA"/>
</dbReference>
<dbReference type="InterPro" id="IPR050624">
    <property type="entry name" value="HTH-type_Tx_Regulator"/>
</dbReference>
<dbReference type="Pfam" id="PF14278">
    <property type="entry name" value="TetR_C_8"/>
    <property type="match status" value="1"/>
</dbReference>
<dbReference type="InterPro" id="IPR009057">
    <property type="entry name" value="Homeodomain-like_sf"/>
</dbReference>
<proteinExistence type="predicted"/>
<feature type="domain" description="HTH tetR-type" evidence="3">
    <location>
        <begin position="3"/>
        <end position="63"/>
    </location>
</feature>
<organism evidence="4 5">
    <name type="scientific">Candidatus Galacturonatibacter soehngenii</name>
    <dbReference type="NCBI Taxonomy" id="2307010"/>
    <lineage>
        <taxon>Bacteria</taxon>
        <taxon>Bacillati</taxon>
        <taxon>Bacillota</taxon>
        <taxon>Clostridia</taxon>
        <taxon>Lachnospirales</taxon>
        <taxon>Lachnospiraceae</taxon>
        <taxon>Candidatus Galacturonatibacter</taxon>
    </lineage>
</organism>
<dbReference type="OrthoDB" id="9810250at2"/>
<evidence type="ECO:0000256" key="1">
    <source>
        <dbReference type="ARBA" id="ARBA00023125"/>
    </source>
</evidence>
<evidence type="ECO:0000313" key="5">
    <source>
        <dbReference type="Proteomes" id="UP000461768"/>
    </source>
</evidence>
<evidence type="ECO:0000259" key="3">
    <source>
        <dbReference type="PROSITE" id="PS50977"/>
    </source>
</evidence>